<dbReference type="GO" id="GO:0006094">
    <property type="term" value="P:gluconeogenesis"/>
    <property type="evidence" value="ECO:0007669"/>
    <property type="project" value="UniProtKB-UniPathway"/>
</dbReference>
<evidence type="ECO:0000256" key="3">
    <source>
        <dbReference type="RuleBase" id="RU363013"/>
    </source>
</evidence>
<dbReference type="PANTHER" id="PTHR21139:SF42">
    <property type="entry name" value="TRIOSEPHOSPHATE ISOMERASE"/>
    <property type="match status" value="1"/>
</dbReference>
<dbReference type="AlphaFoldDB" id="A0A0G1WQR8"/>
<dbReference type="Pfam" id="PF00121">
    <property type="entry name" value="TIM"/>
    <property type="match status" value="1"/>
</dbReference>
<comment type="caution">
    <text evidence="4">The sequence shown here is derived from an EMBL/GenBank/DDBJ whole genome shotgun (WGS) entry which is preliminary data.</text>
</comment>
<dbReference type="PATRIC" id="fig|1618608.3.peg.233"/>
<organism evidence="4 5">
    <name type="scientific">Candidatus Adlerbacteria bacterium GW2011_GWC1_50_9</name>
    <dbReference type="NCBI Taxonomy" id="1618608"/>
    <lineage>
        <taxon>Bacteria</taxon>
        <taxon>Candidatus Adleribacteriota</taxon>
    </lineage>
</organism>
<dbReference type="EMBL" id="LCQQ01000014">
    <property type="protein sequence ID" value="KKW21111.1"/>
    <property type="molecule type" value="Genomic_DNA"/>
</dbReference>
<sequence>MNAPILVFNWKSNPQSISDALVLAGAVERALARSRGVRAVIAPPYPFLHCVGRKMKRAFLGAQDSFWDKGPYTGEVSPEELKAIGVRYCILGHSERRIHQGETDEIIKKKVAAVLGRGIAPILCVGERERHGRDIPAIVGDQIRTAIGGLSSGVVPKILIAYEPVWAISTMPGARPDDPESAFRAKMYIRRVLSDMVGRKKAERVPILYGGSVSPANIKGFLQDGEMDGALVGGAGLDRQKLTRIIRIAASR</sequence>
<reference evidence="4 5" key="1">
    <citation type="journal article" date="2015" name="Nature">
        <title>rRNA introns, odd ribosomes, and small enigmatic genomes across a large radiation of phyla.</title>
        <authorList>
            <person name="Brown C.T."/>
            <person name="Hug L.A."/>
            <person name="Thomas B.C."/>
            <person name="Sharon I."/>
            <person name="Castelle C.J."/>
            <person name="Singh A."/>
            <person name="Wilkins M.J."/>
            <person name="Williams K.H."/>
            <person name="Banfield J.F."/>
        </authorList>
    </citation>
    <scope>NUCLEOTIDE SEQUENCE [LARGE SCALE GENOMIC DNA]</scope>
</reference>
<dbReference type="InterPro" id="IPR035990">
    <property type="entry name" value="TIM_sf"/>
</dbReference>
<proteinExistence type="inferred from homology"/>
<dbReference type="UniPathway" id="UPA00138"/>
<dbReference type="CDD" id="cd00311">
    <property type="entry name" value="TIM"/>
    <property type="match status" value="1"/>
</dbReference>
<dbReference type="Gene3D" id="3.20.20.70">
    <property type="entry name" value="Aldolase class I"/>
    <property type="match status" value="1"/>
</dbReference>
<dbReference type="InterPro" id="IPR000652">
    <property type="entry name" value="Triosephosphate_isomerase"/>
</dbReference>
<dbReference type="InterPro" id="IPR013785">
    <property type="entry name" value="Aldolase_TIM"/>
</dbReference>
<keyword evidence="3" id="KW-0963">Cytoplasm</keyword>
<evidence type="ECO:0000313" key="5">
    <source>
        <dbReference type="Proteomes" id="UP000034201"/>
    </source>
</evidence>
<dbReference type="GO" id="GO:0046166">
    <property type="term" value="P:glyceraldehyde-3-phosphate biosynthetic process"/>
    <property type="evidence" value="ECO:0007669"/>
    <property type="project" value="TreeGrafter"/>
</dbReference>
<comment type="subunit">
    <text evidence="3">Homodimer.</text>
</comment>
<evidence type="ECO:0000313" key="4">
    <source>
        <dbReference type="EMBL" id="KKW21111.1"/>
    </source>
</evidence>
<gene>
    <name evidence="4" type="ORF">UY61_C0014G0005</name>
</gene>
<accession>A0A0G1WQR8</accession>
<comment type="pathway">
    <text evidence="3">Carbohydrate biosynthesis; gluconeogenesis.</text>
</comment>
<comment type="subcellular location">
    <subcellularLocation>
        <location evidence="3">Cytoplasm</location>
    </subcellularLocation>
</comment>
<evidence type="ECO:0000256" key="1">
    <source>
        <dbReference type="ARBA" id="ARBA00007422"/>
    </source>
</evidence>
<comment type="similarity">
    <text evidence="1 3">Belongs to the triosephosphate isomerase family.</text>
</comment>
<comment type="catalytic activity">
    <reaction evidence="3">
        <text>D-glyceraldehyde 3-phosphate = dihydroxyacetone phosphate</text>
        <dbReference type="Rhea" id="RHEA:18585"/>
        <dbReference type="ChEBI" id="CHEBI:57642"/>
        <dbReference type="ChEBI" id="CHEBI:59776"/>
        <dbReference type="EC" id="5.3.1.1"/>
    </reaction>
</comment>
<dbReference type="SUPFAM" id="SSF51351">
    <property type="entry name" value="Triosephosphate isomerase (TIM)"/>
    <property type="match status" value="1"/>
</dbReference>
<name>A0A0G1WQR8_9BACT</name>
<evidence type="ECO:0000256" key="2">
    <source>
        <dbReference type="ARBA" id="ARBA00023235"/>
    </source>
</evidence>
<keyword evidence="3" id="KW-0312">Gluconeogenesis</keyword>
<keyword evidence="2 3" id="KW-0413">Isomerase</keyword>
<dbReference type="EC" id="5.3.1.1" evidence="3"/>
<keyword evidence="3" id="KW-0324">Glycolysis</keyword>
<dbReference type="PANTHER" id="PTHR21139">
    <property type="entry name" value="TRIOSEPHOSPHATE ISOMERASE"/>
    <property type="match status" value="1"/>
</dbReference>
<dbReference type="GO" id="GO:0019563">
    <property type="term" value="P:glycerol catabolic process"/>
    <property type="evidence" value="ECO:0007669"/>
    <property type="project" value="TreeGrafter"/>
</dbReference>
<protein>
    <recommendedName>
        <fullName evidence="3">Triosephosphate isomerase</fullName>
        <ecNumber evidence="3">5.3.1.1</ecNumber>
    </recommendedName>
</protein>
<dbReference type="PROSITE" id="PS51440">
    <property type="entry name" value="TIM_2"/>
    <property type="match status" value="1"/>
</dbReference>
<dbReference type="GO" id="GO:0006096">
    <property type="term" value="P:glycolytic process"/>
    <property type="evidence" value="ECO:0007669"/>
    <property type="project" value="UniProtKB-UniPathway"/>
</dbReference>
<dbReference type="GO" id="GO:0004807">
    <property type="term" value="F:triose-phosphate isomerase activity"/>
    <property type="evidence" value="ECO:0007669"/>
    <property type="project" value="UniProtKB-EC"/>
</dbReference>
<dbReference type="Proteomes" id="UP000034201">
    <property type="component" value="Unassembled WGS sequence"/>
</dbReference>
<dbReference type="UniPathway" id="UPA00109">
    <property type="reaction ID" value="UER00189"/>
</dbReference>
<dbReference type="GO" id="GO:0005829">
    <property type="term" value="C:cytosol"/>
    <property type="evidence" value="ECO:0007669"/>
    <property type="project" value="TreeGrafter"/>
</dbReference>
<comment type="pathway">
    <text evidence="3">Carbohydrate degradation; glycolysis; D-glyceraldehyde 3-phosphate from glycerone phosphate: step 1/1.</text>
</comment>